<dbReference type="STRING" id="1250539.Ga0080574_TMP1685"/>
<dbReference type="Gene3D" id="1.10.10.10">
    <property type="entry name" value="Winged helix-like DNA-binding domain superfamily/Winged helix DNA-binding domain"/>
    <property type="match status" value="1"/>
</dbReference>
<accession>A0A1P8URK9</accession>
<dbReference type="RefSeq" id="WP_380658976.1">
    <property type="nucleotide sequence ID" value="NZ_CP015093.1"/>
</dbReference>
<dbReference type="InterPro" id="IPR036388">
    <property type="entry name" value="WH-like_DNA-bd_sf"/>
</dbReference>
<organism evidence="2 3">
    <name type="scientific">Salipiger abyssi</name>
    <dbReference type="NCBI Taxonomy" id="1250539"/>
    <lineage>
        <taxon>Bacteria</taxon>
        <taxon>Pseudomonadati</taxon>
        <taxon>Pseudomonadota</taxon>
        <taxon>Alphaproteobacteria</taxon>
        <taxon>Rhodobacterales</taxon>
        <taxon>Roseobacteraceae</taxon>
        <taxon>Salipiger</taxon>
    </lineage>
</organism>
<dbReference type="PANTHER" id="PTHR30432">
    <property type="entry name" value="TRANSCRIPTIONAL REGULATOR MODE"/>
    <property type="match status" value="1"/>
</dbReference>
<feature type="domain" description="HTH lysR-type" evidence="1">
    <location>
        <begin position="31"/>
        <end position="85"/>
    </location>
</feature>
<dbReference type="GO" id="GO:0003700">
    <property type="term" value="F:DNA-binding transcription factor activity"/>
    <property type="evidence" value="ECO:0007669"/>
    <property type="project" value="InterPro"/>
</dbReference>
<gene>
    <name evidence="2" type="ORF">Ga0080574_TMP1685</name>
</gene>
<dbReference type="Proteomes" id="UP000187059">
    <property type="component" value="Chromosome"/>
</dbReference>
<dbReference type="InterPro" id="IPR000847">
    <property type="entry name" value="LysR_HTH_N"/>
</dbReference>
<sequence length="124" mass="13307">MSQPPDPEIRLRLRILFGDSAMLGPGKADLLELIQQTGSIAAAGRAMSMSYKRAWSLVEEMNRAFRAPLVERTRGGSKGGGAHLSETGLQVLDHYRRFETAAATAGAEEIAALQSLLADIPDGK</sequence>
<dbReference type="InterPro" id="IPR036390">
    <property type="entry name" value="WH_DNA-bd_sf"/>
</dbReference>
<name>A0A1P8URK9_9RHOB</name>
<proteinExistence type="predicted"/>
<dbReference type="SUPFAM" id="SSF46785">
    <property type="entry name" value="Winged helix' DNA-binding domain"/>
    <property type="match status" value="1"/>
</dbReference>
<evidence type="ECO:0000259" key="1">
    <source>
        <dbReference type="Pfam" id="PF00126"/>
    </source>
</evidence>
<evidence type="ECO:0000313" key="2">
    <source>
        <dbReference type="EMBL" id="APZ52019.1"/>
    </source>
</evidence>
<dbReference type="Pfam" id="PF00126">
    <property type="entry name" value="HTH_1"/>
    <property type="match status" value="1"/>
</dbReference>
<evidence type="ECO:0000313" key="3">
    <source>
        <dbReference type="Proteomes" id="UP000187059"/>
    </source>
</evidence>
<dbReference type="AlphaFoldDB" id="A0A1P8URK9"/>
<reference evidence="2 3" key="1">
    <citation type="submission" date="2016-04" db="EMBL/GenBank/DDBJ databases">
        <title>Deep-sea bacteria in the southern Pacific.</title>
        <authorList>
            <person name="Tang K."/>
        </authorList>
    </citation>
    <scope>NUCLEOTIDE SEQUENCE [LARGE SCALE GENOMIC DNA]</scope>
    <source>
        <strain evidence="2 3">JLT2014</strain>
    </source>
</reference>
<protein>
    <submittedName>
        <fullName evidence="2">Molybdate transport system regulatory protein</fullName>
    </submittedName>
</protein>
<dbReference type="KEGG" id="paby:Ga0080574_TMP1685"/>
<keyword evidence="3" id="KW-1185">Reference proteome</keyword>
<dbReference type="InterPro" id="IPR051815">
    <property type="entry name" value="Molybdate_resp_trans_reg"/>
</dbReference>
<dbReference type="PANTHER" id="PTHR30432:SF1">
    <property type="entry name" value="DNA-BINDING TRANSCRIPTIONAL DUAL REGULATOR MODE"/>
    <property type="match status" value="1"/>
</dbReference>
<dbReference type="EMBL" id="CP015093">
    <property type="protein sequence ID" value="APZ52019.1"/>
    <property type="molecule type" value="Genomic_DNA"/>
</dbReference>